<feature type="domain" description="Cadherin" evidence="10">
    <location>
        <begin position="180"/>
        <end position="269"/>
    </location>
</feature>
<evidence type="ECO:0000256" key="3">
    <source>
        <dbReference type="ARBA" id="ARBA00022737"/>
    </source>
</evidence>
<feature type="region of interest" description="Disordered" evidence="8">
    <location>
        <begin position="768"/>
        <end position="789"/>
    </location>
</feature>
<dbReference type="GO" id="GO:0007156">
    <property type="term" value="P:homophilic cell adhesion via plasma membrane adhesion molecules"/>
    <property type="evidence" value="ECO:0007669"/>
    <property type="project" value="InterPro"/>
</dbReference>
<keyword evidence="2 9" id="KW-0812">Transmembrane</keyword>
<evidence type="ECO:0000256" key="6">
    <source>
        <dbReference type="ARBA" id="ARBA00023136"/>
    </source>
</evidence>
<keyword evidence="4 7" id="KW-0106">Calcium</keyword>
<dbReference type="InterPro" id="IPR020894">
    <property type="entry name" value="Cadherin_CS"/>
</dbReference>
<dbReference type="PANTHER" id="PTHR24026">
    <property type="entry name" value="FAT ATYPICAL CADHERIN-RELATED"/>
    <property type="match status" value="1"/>
</dbReference>
<sequence length="789" mass="87968">MPRYTLTHSLVHLSTTSIKRDNDHNHAKQRTPECVNRDETTAGCSSPTFDFDFYRHPEELDLTTSPQTVIASFVVENVRSATVDDKASYITVRLVGSELQFLTTEAFAQYEEHETLAFIIVQVSYECTTGPSPAGTYRHHLKLANNHAPRFLQETYEALVPLPLPKHFDVSPFIANGAGVMARDIDLVNNEVTFSIADNDYMIVESLAIPNDPKQFKAILRLKEQVLKMPNKLELTVTATDNGVPTKSSQVSVFIEPDLSIVYDDPPEFKETFVNRTIEKDLLLQLELIPGTETNDVQYTVEGIDAQYFTLVRWANNTGVDLKVNDLQDLPNSKTFLNVIVVARRSELQKTTCVVLLDIPPDSLPETPDTTVEKVLGVLHLKEMIEHRDIFPLAVESCVYTILSQTPGDYFFIQDAEHSLSSKAFDREDGNLFSELDFPQFWIVLQLKCTSLSTLNPQDEPYTSPINRLGPMRDIDFSTTLTHLNVIVEDVNDNSPEFSYPLNNARVAFPSPRLVQKILPENLLKVEASDRDEGINAVIRYALAVNSHFDIDPQTGVIFPLKTVFATDDSTSLEIFATDRDGAEDGNTSVMRITVYKASDDQLAALTVDEIDPDALYSTLREISSKEGIQIELIKNVFSVTGDEGKTNSRSSTARYTTTAVVYAFKDDNLLLHDELQSIIESLPTNLTLRFLKINDLFGAQATINDPESSVIYPYIIVAAFFGTLAVAMAAAAFYYRAKTRQPIMGDDDAIFPPRSSDGSDTIIVENDHQFSSSTPPKAHDQISGATVT</sequence>
<feature type="domain" description="Cadherin" evidence="10">
    <location>
        <begin position="523"/>
        <end position="615"/>
    </location>
</feature>
<dbReference type="SMART" id="SM00112">
    <property type="entry name" value="CA"/>
    <property type="match status" value="2"/>
</dbReference>
<dbReference type="GO" id="GO:0005886">
    <property type="term" value="C:plasma membrane"/>
    <property type="evidence" value="ECO:0007669"/>
    <property type="project" value="InterPro"/>
</dbReference>
<reference evidence="11" key="2">
    <citation type="submission" date="2020-05" db="UniProtKB">
        <authorList>
            <consortium name="EnsemblMetazoa"/>
        </authorList>
    </citation>
    <scope>IDENTIFICATION</scope>
    <source>
        <strain evidence="11">WRAIR2</strain>
    </source>
</reference>
<dbReference type="VEuPathDB" id="VectorBase:ADIR003880"/>
<evidence type="ECO:0000313" key="12">
    <source>
        <dbReference type="Proteomes" id="UP000075884"/>
    </source>
</evidence>
<name>A0A182N8A6_9DIPT</name>
<dbReference type="PROSITE" id="PS50268">
    <property type="entry name" value="CADHERIN_2"/>
    <property type="match status" value="3"/>
</dbReference>
<evidence type="ECO:0000256" key="4">
    <source>
        <dbReference type="ARBA" id="ARBA00022837"/>
    </source>
</evidence>
<dbReference type="PROSITE" id="PS00232">
    <property type="entry name" value="CADHERIN_1"/>
    <property type="match status" value="1"/>
</dbReference>
<feature type="transmembrane region" description="Helical" evidence="9">
    <location>
        <begin position="712"/>
        <end position="736"/>
    </location>
</feature>
<evidence type="ECO:0000256" key="1">
    <source>
        <dbReference type="ARBA" id="ARBA00004370"/>
    </source>
</evidence>
<evidence type="ECO:0000313" key="11">
    <source>
        <dbReference type="EnsemblMetazoa" id="ADIR003880-PA"/>
    </source>
</evidence>
<dbReference type="AlphaFoldDB" id="A0A182N8A6"/>
<accession>A0A182N8A6</accession>
<dbReference type="Gene3D" id="2.60.40.60">
    <property type="entry name" value="Cadherins"/>
    <property type="match status" value="3"/>
</dbReference>
<evidence type="ECO:0000259" key="10">
    <source>
        <dbReference type="PROSITE" id="PS50268"/>
    </source>
</evidence>
<comment type="subcellular location">
    <subcellularLocation>
        <location evidence="1">Membrane</location>
    </subcellularLocation>
</comment>
<keyword evidence="12" id="KW-1185">Reference proteome</keyword>
<dbReference type="STRING" id="7168.A0A182N8A6"/>
<dbReference type="InterPro" id="IPR002126">
    <property type="entry name" value="Cadherin-like_dom"/>
</dbReference>
<organism evidence="11 12">
    <name type="scientific">Anopheles dirus</name>
    <dbReference type="NCBI Taxonomy" id="7168"/>
    <lineage>
        <taxon>Eukaryota</taxon>
        <taxon>Metazoa</taxon>
        <taxon>Ecdysozoa</taxon>
        <taxon>Arthropoda</taxon>
        <taxon>Hexapoda</taxon>
        <taxon>Insecta</taxon>
        <taxon>Pterygota</taxon>
        <taxon>Neoptera</taxon>
        <taxon>Endopterygota</taxon>
        <taxon>Diptera</taxon>
        <taxon>Nematocera</taxon>
        <taxon>Culicoidea</taxon>
        <taxon>Culicidae</taxon>
        <taxon>Anophelinae</taxon>
        <taxon>Anopheles</taxon>
    </lineage>
</organism>
<keyword evidence="3" id="KW-0677">Repeat</keyword>
<evidence type="ECO:0000256" key="8">
    <source>
        <dbReference type="SAM" id="MobiDB-lite"/>
    </source>
</evidence>
<evidence type="ECO:0000256" key="2">
    <source>
        <dbReference type="ARBA" id="ARBA00022692"/>
    </source>
</evidence>
<dbReference type="SUPFAM" id="SSF49313">
    <property type="entry name" value="Cadherin-like"/>
    <property type="match status" value="2"/>
</dbReference>
<dbReference type="EnsemblMetazoa" id="ADIR003880-RA">
    <property type="protein sequence ID" value="ADIR003880-PA"/>
    <property type="gene ID" value="ADIR003880"/>
</dbReference>
<protein>
    <recommendedName>
        <fullName evidence="10">Cadherin domain-containing protein</fullName>
    </recommendedName>
</protein>
<keyword evidence="5 9" id="KW-1133">Transmembrane helix</keyword>
<evidence type="ECO:0000256" key="9">
    <source>
        <dbReference type="SAM" id="Phobius"/>
    </source>
</evidence>
<dbReference type="CDD" id="cd11304">
    <property type="entry name" value="Cadherin_repeat"/>
    <property type="match status" value="2"/>
</dbReference>
<dbReference type="PANTHER" id="PTHR24026:SF133">
    <property type="entry name" value="CADHERIN-RELATED FAMILY MEMBER 2"/>
    <property type="match status" value="1"/>
</dbReference>
<keyword evidence="6 9" id="KW-0472">Membrane</keyword>
<feature type="domain" description="Cadherin" evidence="10">
    <location>
        <begin position="400"/>
        <end position="498"/>
    </location>
</feature>
<dbReference type="Proteomes" id="UP000075884">
    <property type="component" value="Unassembled WGS sequence"/>
</dbReference>
<evidence type="ECO:0000256" key="7">
    <source>
        <dbReference type="PROSITE-ProRule" id="PRU00043"/>
    </source>
</evidence>
<proteinExistence type="predicted"/>
<dbReference type="GO" id="GO:0005509">
    <property type="term" value="F:calcium ion binding"/>
    <property type="evidence" value="ECO:0007669"/>
    <property type="project" value="UniProtKB-UniRule"/>
</dbReference>
<dbReference type="InterPro" id="IPR015919">
    <property type="entry name" value="Cadherin-like_sf"/>
</dbReference>
<evidence type="ECO:0000256" key="5">
    <source>
        <dbReference type="ARBA" id="ARBA00022989"/>
    </source>
</evidence>
<reference evidence="12" key="1">
    <citation type="submission" date="2013-03" db="EMBL/GenBank/DDBJ databases">
        <title>The Genome Sequence of Anopheles dirus WRAIR2.</title>
        <authorList>
            <consortium name="The Broad Institute Genomics Platform"/>
            <person name="Neafsey D.E."/>
            <person name="Walton C."/>
            <person name="Walker B."/>
            <person name="Young S.K."/>
            <person name="Zeng Q."/>
            <person name="Gargeya S."/>
            <person name="Fitzgerald M."/>
            <person name="Haas B."/>
            <person name="Abouelleil A."/>
            <person name="Allen A.W."/>
            <person name="Alvarado L."/>
            <person name="Arachchi H.M."/>
            <person name="Berlin A.M."/>
            <person name="Chapman S.B."/>
            <person name="Gainer-Dewar J."/>
            <person name="Goldberg J."/>
            <person name="Griggs A."/>
            <person name="Gujja S."/>
            <person name="Hansen M."/>
            <person name="Howarth C."/>
            <person name="Imamovic A."/>
            <person name="Ireland A."/>
            <person name="Larimer J."/>
            <person name="McCowan C."/>
            <person name="Murphy C."/>
            <person name="Pearson M."/>
            <person name="Poon T.W."/>
            <person name="Priest M."/>
            <person name="Roberts A."/>
            <person name="Saif S."/>
            <person name="Shea T."/>
            <person name="Sisk P."/>
            <person name="Sykes S."/>
            <person name="Wortman J."/>
            <person name="Nusbaum C."/>
            <person name="Birren B."/>
        </authorList>
    </citation>
    <scope>NUCLEOTIDE SEQUENCE [LARGE SCALE GENOMIC DNA]</scope>
    <source>
        <strain evidence="12">WRAIR2</strain>
    </source>
</reference>